<evidence type="ECO:0000256" key="1">
    <source>
        <dbReference type="ARBA" id="ARBA00004196"/>
    </source>
</evidence>
<dbReference type="Gene3D" id="3.40.30.10">
    <property type="entry name" value="Glutaredoxin"/>
    <property type="match status" value="1"/>
</dbReference>
<reference evidence="6" key="1">
    <citation type="journal article" date="2015" name="Nature">
        <title>Complex archaea that bridge the gap between prokaryotes and eukaryotes.</title>
        <authorList>
            <person name="Spang A."/>
            <person name="Saw J.H."/>
            <person name="Jorgensen S.L."/>
            <person name="Zaremba-Niedzwiedzka K."/>
            <person name="Martijn J."/>
            <person name="Lind A.E."/>
            <person name="van Eijk R."/>
            <person name="Schleper C."/>
            <person name="Guy L."/>
            <person name="Ettema T.J."/>
        </authorList>
    </citation>
    <scope>NUCLEOTIDE SEQUENCE</scope>
</reference>
<evidence type="ECO:0000256" key="2">
    <source>
        <dbReference type="ARBA" id="ARBA00022748"/>
    </source>
</evidence>
<dbReference type="GO" id="GO:0017004">
    <property type="term" value="P:cytochrome complex assembly"/>
    <property type="evidence" value="ECO:0007669"/>
    <property type="project" value="UniProtKB-KW"/>
</dbReference>
<dbReference type="EMBL" id="LAZR01000919">
    <property type="protein sequence ID" value="KKN54643.1"/>
    <property type="molecule type" value="Genomic_DNA"/>
</dbReference>
<keyword evidence="2" id="KW-0201">Cytochrome c-type biogenesis</keyword>
<comment type="subcellular location">
    <subcellularLocation>
        <location evidence="1">Cell envelope</location>
    </subcellularLocation>
</comment>
<dbReference type="InterPro" id="IPR050553">
    <property type="entry name" value="Thioredoxin_ResA/DsbE_sf"/>
</dbReference>
<dbReference type="InterPro" id="IPR036249">
    <property type="entry name" value="Thioredoxin-like_sf"/>
</dbReference>
<evidence type="ECO:0000259" key="5">
    <source>
        <dbReference type="PROSITE" id="PS51352"/>
    </source>
</evidence>
<dbReference type="InterPro" id="IPR013740">
    <property type="entry name" value="Redoxin"/>
</dbReference>
<name>A0A0F9UM49_9ZZZZ</name>
<evidence type="ECO:0000256" key="4">
    <source>
        <dbReference type="ARBA" id="ARBA00023284"/>
    </source>
</evidence>
<dbReference type="Pfam" id="PF08534">
    <property type="entry name" value="Redoxin"/>
    <property type="match status" value="1"/>
</dbReference>
<dbReference type="GO" id="GO:0030313">
    <property type="term" value="C:cell envelope"/>
    <property type="evidence" value="ECO:0007669"/>
    <property type="project" value="UniProtKB-SubCell"/>
</dbReference>
<organism evidence="6">
    <name type="scientific">marine sediment metagenome</name>
    <dbReference type="NCBI Taxonomy" id="412755"/>
    <lineage>
        <taxon>unclassified sequences</taxon>
        <taxon>metagenomes</taxon>
        <taxon>ecological metagenomes</taxon>
    </lineage>
</organism>
<proteinExistence type="predicted"/>
<dbReference type="PROSITE" id="PS51352">
    <property type="entry name" value="THIOREDOXIN_2"/>
    <property type="match status" value="1"/>
</dbReference>
<feature type="domain" description="Thioredoxin" evidence="5">
    <location>
        <begin position="44"/>
        <end position="186"/>
    </location>
</feature>
<comment type="caution">
    <text evidence="6">The sequence shown here is derived from an EMBL/GenBank/DDBJ whole genome shotgun (WGS) entry which is preliminary data.</text>
</comment>
<evidence type="ECO:0000256" key="3">
    <source>
        <dbReference type="ARBA" id="ARBA00023157"/>
    </source>
</evidence>
<evidence type="ECO:0000313" key="6">
    <source>
        <dbReference type="EMBL" id="KKN54643.1"/>
    </source>
</evidence>
<dbReference type="CDD" id="cd02966">
    <property type="entry name" value="TlpA_like_family"/>
    <property type="match status" value="1"/>
</dbReference>
<dbReference type="AlphaFoldDB" id="A0A0F9UM49"/>
<gene>
    <name evidence="6" type="ORF">LCGC14_0590160</name>
</gene>
<dbReference type="PANTHER" id="PTHR42852">
    <property type="entry name" value="THIOL:DISULFIDE INTERCHANGE PROTEIN DSBE"/>
    <property type="match status" value="1"/>
</dbReference>
<keyword evidence="4" id="KW-0676">Redox-active center</keyword>
<dbReference type="InterPro" id="IPR013766">
    <property type="entry name" value="Thioredoxin_domain"/>
</dbReference>
<dbReference type="SUPFAM" id="SSF52833">
    <property type="entry name" value="Thioredoxin-like"/>
    <property type="match status" value="1"/>
</dbReference>
<dbReference type="PANTHER" id="PTHR42852:SF6">
    <property type="entry name" value="THIOL:DISULFIDE INTERCHANGE PROTEIN DSBE"/>
    <property type="match status" value="1"/>
</dbReference>
<dbReference type="GO" id="GO:0016491">
    <property type="term" value="F:oxidoreductase activity"/>
    <property type="evidence" value="ECO:0007669"/>
    <property type="project" value="InterPro"/>
</dbReference>
<sequence>MWQQPTPVAWVLAAMLAFAISLTPSVSTAGKVPGSVGPQGFLIWETPRNLPELAFEDKKGKPLTLADLHGKVVLLNIWATWCAPCREEMPTLDSLQAQLGGEQFEVVALSIDHAGRGAVEKFYRETSIKHLRMYIDPSTLAASTLGIEGVPTTLLLDREGREIGRLVGATEWDRPAMVDFITRTIVEVSH</sequence>
<dbReference type="InterPro" id="IPR017937">
    <property type="entry name" value="Thioredoxin_CS"/>
</dbReference>
<accession>A0A0F9UM49</accession>
<protein>
    <recommendedName>
        <fullName evidence="5">Thioredoxin domain-containing protein</fullName>
    </recommendedName>
</protein>
<dbReference type="PROSITE" id="PS00194">
    <property type="entry name" value="THIOREDOXIN_1"/>
    <property type="match status" value="1"/>
</dbReference>
<keyword evidence="3" id="KW-1015">Disulfide bond</keyword>